<proteinExistence type="predicted"/>
<gene>
    <name evidence="1" type="ORF">LGLO00237_LOCUS11988</name>
</gene>
<dbReference type="EMBL" id="HBIV01016492">
    <property type="protein sequence ID" value="CAE0660405.1"/>
    <property type="molecule type" value="Transcribed_RNA"/>
</dbReference>
<organism evidence="1">
    <name type="scientific">Lotharella globosa</name>
    <dbReference type="NCBI Taxonomy" id="91324"/>
    <lineage>
        <taxon>Eukaryota</taxon>
        <taxon>Sar</taxon>
        <taxon>Rhizaria</taxon>
        <taxon>Cercozoa</taxon>
        <taxon>Chlorarachniophyceae</taxon>
        <taxon>Lotharella</taxon>
    </lineage>
</organism>
<sequence length="171" mass="19201">MAPISNKMKIQILEDVHGGLGLDEARFWVCRDGQLGRSKMINVVWIEGKRLVEAIESAFLRRNADPTSVAKTAIGELLMHRQPSNDVPDTQIAIIRGVDRAETKWSADVRKDGRSVGEIINRMRDYCRIVSLSLQLLEGWHVIDVDTVTDGNNIFQTLVLTCLEESLITDT</sequence>
<reference evidence="1" key="1">
    <citation type="submission" date="2021-01" db="EMBL/GenBank/DDBJ databases">
        <authorList>
            <person name="Corre E."/>
            <person name="Pelletier E."/>
            <person name="Niang G."/>
            <person name="Scheremetjew M."/>
            <person name="Finn R."/>
            <person name="Kale V."/>
            <person name="Holt S."/>
            <person name="Cochrane G."/>
            <person name="Meng A."/>
            <person name="Brown T."/>
            <person name="Cohen L."/>
        </authorList>
    </citation>
    <scope>NUCLEOTIDE SEQUENCE</scope>
    <source>
        <strain evidence="1">CCCM811</strain>
    </source>
</reference>
<evidence type="ECO:0000313" key="1">
    <source>
        <dbReference type="EMBL" id="CAE0660405.1"/>
    </source>
</evidence>
<accession>A0A7S3YSD1</accession>
<protein>
    <submittedName>
        <fullName evidence="1">Uncharacterized protein</fullName>
    </submittedName>
</protein>
<name>A0A7S3YSD1_9EUKA</name>
<dbReference type="AlphaFoldDB" id="A0A7S3YSD1"/>